<name>A0A4Z2ESN8_9TELE</name>
<comment type="caution">
    <text evidence="2">The sequence shown here is derived from an EMBL/GenBank/DDBJ whole genome shotgun (WGS) entry which is preliminary data.</text>
</comment>
<dbReference type="AlphaFoldDB" id="A0A4Z2ESN8"/>
<gene>
    <name evidence="2" type="ORF">EYF80_057976</name>
</gene>
<proteinExistence type="predicted"/>
<feature type="compositionally biased region" description="Basic and acidic residues" evidence="1">
    <location>
        <begin position="59"/>
        <end position="68"/>
    </location>
</feature>
<reference evidence="2 3" key="1">
    <citation type="submission" date="2019-03" db="EMBL/GenBank/DDBJ databases">
        <title>First draft genome of Liparis tanakae, snailfish: a comprehensive survey of snailfish specific genes.</title>
        <authorList>
            <person name="Kim W."/>
            <person name="Song I."/>
            <person name="Jeong J.-H."/>
            <person name="Kim D."/>
            <person name="Kim S."/>
            <person name="Ryu S."/>
            <person name="Song J.Y."/>
            <person name="Lee S.K."/>
        </authorList>
    </citation>
    <scope>NUCLEOTIDE SEQUENCE [LARGE SCALE GENOMIC DNA]</scope>
    <source>
        <tissue evidence="2">Muscle</tissue>
    </source>
</reference>
<dbReference type="Proteomes" id="UP000314294">
    <property type="component" value="Unassembled WGS sequence"/>
</dbReference>
<evidence type="ECO:0000256" key="1">
    <source>
        <dbReference type="SAM" id="MobiDB-lite"/>
    </source>
</evidence>
<evidence type="ECO:0000313" key="3">
    <source>
        <dbReference type="Proteomes" id="UP000314294"/>
    </source>
</evidence>
<accession>A0A4Z2ESN8</accession>
<protein>
    <submittedName>
        <fullName evidence="2">Uncharacterized protein</fullName>
    </submittedName>
</protein>
<feature type="region of interest" description="Disordered" evidence="1">
    <location>
        <begin position="55"/>
        <end position="97"/>
    </location>
</feature>
<organism evidence="2 3">
    <name type="scientific">Liparis tanakae</name>
    <name type="common">Tanaka's snailfish</name>
    <dbReference type="NCBI Taxonomy" id="230148"/>
    <lineage>
        <taxon>Eukaryota</taxon>
        <taxon>Metazoa</taxon>
        <taxon>Chordata</taxon>
        <taxon>Craniata</taxon>
        <taxon>Vertebrata</taxon>
        <taxon>Euteleostomi</taxon>
        <taxon>Actinopterygii</taxon>
        <taxon>Neopterygii</taxon>
        <taxon>Teleostei</taxon>
        <taxon>Neoteleostei</taxon>
        <taxon>Acanthomorphata</taxon>
        <taxon>Eupercaria</taxon>
        <taxon>Perciformes</taxon>
        <taxon>Cottioidei</taxon>
        <taxon>Cottales</taxon>
        <taxon>Liparidae</taxon>
        <taxon>Liparis</taxon>
    </lineage>
</organism>
<keyword evidence="3" id="KW-1185">Reference proteome</keyword>
<sequence length="106" mass="12079">MVTWVEAPDWDTFQFHRLWRRSPRRSSRRRGGRLKKVCNGFRMKCATVWHSELTAARRGSRETPDMRPHPTGAALTGSRGPGMGGEGRCQGEELHHRGALARRLCP</sequence>
<evidence type="ECO:0000313" key="2">
    <source>
        <dbReference type="EMBL" id="TNN31865.1"/>
    </source>
</evidence>
<dbReference type="EMBL" id="SRLO01003096">
    <property type="protein sequence ID" value="TNN31865.1"/>
    <property type="molecule type" value="Genomic_DNA"/>
</dbReference>
<feature type="compositionally biased region" description="Gly residues" evidence="1">
    <location>
        <begin position="79"/>
        <end position="88"/>
    </location>
</feature>